<dbReference type="PROSITE" id="PS50109">
    <property type="entry name" value="HIS_KIN"/>
    <property type="match status" value="1"/>
</dbReference>
<dbReference type="InterPro" id="IPR033463">
    <property type="entry name" value="sCache_3"/>
</dbReference>
<dbReference type="Pfam" id="PF02518">
    <property type="entry name" value="HATPase_c"/>
    <property type="match status" value="1"/>
</dbReference>
<dbReference type="Proteomes" id="UP000480684">
    <property type="component" value="Unassembled WGS sequence"/>
</dbReference>
<keyword evidence="6" id="KW-0808">Transferase</keyword>
<name>A0A7C9QVM5_9PROT</name>
<evidence type="ECO:0000313" key="14">
    <source>
        <dbReference type="Proteomes" id="UP000480684"/>
    </source>
</evidence>
<evidence type="ECO:0000256" key="5">
    <source>
        <dbReference type="ARBA" id="ARBA00022553"/>
    </source>
</evidence>
<dbReference type="InterPro" id="IPR003594">
    <property type="entry name" value="HATPase_dom"/>
</dbReference>
<dbReference type="InterPro" id="IPR004358">
    <property type="entry name" value="Sig_transdc_His_kin-like_C"/>
</dbReference>
<dbReference type="Gene3D" id="3.30.450.20">
    <property type="entry name" value="PAS domain"/>
    <property type="match status" value="1"/>
</dbReference>
<gene>
    <name evidence="13" type="ORF">G4223_09875</name>
</gene>
<dbReference type="InterPro" id="IPR003661">
    <property type="entry name" value="HisK_dim/P_dom"/>
</dbReference>
<comment type="caution">
    <text evidence="13">The sequence shown here is derived from an EMBL/GenBank/DDBJ whole genome shotgun (WGS) entry which is preliminary data.</text>
</comment>
<dbReference type="GO" id="GO:0005886">
    <property type="term" value="C:plasma membrane"/>
    <property type="evidence" value="ECO:0007669"/>
    <property type="project" value="UniProtKB-SubCell"/>
</dbReference>
<evidence type="ECO:0000256" key="7">
    <source>
        <dbReference type="ARBA" id="ARBA00022692"/>
    </source>
</evidence>
<evidence type="ECO:0000256" key="2">
    <source>
        <dbReference type="ARBA" id="ARBA00004651"/>
    </source>
</evidence>
<keyword evidence="10 11" id="KW-0472">Membrane</keyword>
<dbReference type="InterPro" id="IPR036097">
    <property type="entry name" value="HisK_dim/P_sf"/>
</dbReference>
<evidence type="ECO:0000256" key="1">
    <source>
        <dbReference type="ARBA" id="ARBA00000085"/>
    </source>
</evidence>
<dbReference type="PANTHER" id="PTHR43304:SF1">
    <property type="entry name" value="PAC DOMAIN-CONTAINING PROTEIN"/>
    <property type="match status" value="1"/>
</dbReference>
<dbReference type="SMART" id="SM00388">
    <property type="entry name" value="HisKA"/>
    <property type="match status" value="1"/>
</dbReference>
<keyword evidence="14" id="KW-1185">Reference proteome</keyword>
<dbReference type="InterPro" id="IPR052162">
    <property type="entry name" value="Sensor_kinase/Photoreceptor"/>
</dbReference>
<dbReference type="PANTHER" id="PTHR43304">
    <property type="entry name" value="PHYTOCHROME-LIKE PROTEIN CPH1"/>
    <property type="match status" value="1"/>
</dbReference>
<evidence type="ECO:0000259" key="12">
    <source>
        <dbReference type="PROSITE" id="PS50109"/>
    </source>
</evidence>
<keyword evidence="5" id="KW-0597">Phosphoprotein</keyword>
<keyword evidence="7 11" id="KW-0812">Transmembrane</keyword>
<evidence type="ECO:0000256" key="9">
    <source>
        <dbReference type="ARBA" id="ARBA00022989"/>
    </source>
</evidence>
<dbReference type="SUPFAM" id="SSF55874">
    <property type="entry name" value="ATPase domain of HSP90 chaperone/DNA topoisomerase II/histidine kinase"/>
    <property type="match status" value="1"/>
</dbReference>
<evidence type="ECO:0000256" key="4">
    <source>
        <dbReference type="ARBA" id="ARBA00022475"/>
    </source>
</evidence>
<dbReference type="EMBL" id="JAAIYP010000037">
    <property type="protein sequence ID" value="NFV80416.1"/>
    <property type="molecule type" value="Genomic_DNA"/>
</dbReference>
<evidence type="ECO:0000256" key="11">
    <source>
        <dbReference type="SAM" id="Phobius"/>
    </source>
</evidence>
<proteinExistence type="predicted"/>
<dbReference type="SUPFAM" id="SSF47384">
    <property type="entry name" value="Homodimeric domain of signal transducing histidine kinase"/>
    <property type="match status" value="1"/>
</dbReference>
<evidence type="ECO:0000256" key="10">
    <source>
        <dbReference type="ARBA" id="ARBA00023136"/>
    </source>
</evidence>
<dbReference type="Pfam" id="PF17203">
    <property type="entry name" value="sCache_3_2"/>
    <property type="match status" value="1"/>
</dbReference>
<dbReference type="Gene3D" id="3.30.565.10">
    <property type="entry name" value="Histidine kinase-like ATPase, C-terminal domain"/>
    <property type="match status" value="1"/>
</dbReference>
<evidence type="ECO:0000256" key="6">
    <source>
        <dbReference type="ARBA" id="ARBA00022679"/>
    </source>
</evidence>
<comment type="catalytic activity">
    <reaction evidence="1">
        <text>ATP + protein L-histidine = ADP + protein N-phospho-L-histidine.</text>
        <dbReference type="EC" id="2.7.13.3"/>
    </reaction>
</comment>
<reference evidence="13 14" key="1">
    <citation type="submission" date="2020-02" db="EMBL/GenBank/DDBJ databases">
        <authorList>
            <person name="Dziuba M."/>
            <person name="Kuznetsov B."/>
            <person name="Mardanov A."/>
            <person name="Ravin N."/>
            <person name="Grouzdev D."/>
        </authorList>
    </citation>
    <scope>NUCLEOTIDE SEQUENCE [LARGE SCALE GENOMIC DNA]</scope>
    <source>
        <strain evidence="13 14">SpK</strain>
    </source>
</reference>
<dbReference type="Gene3D" id="6.10.340.10">
    <property type="match status" value="1"/>
</dbReference>
<evidence type="ECO:0000256" key="3">
    <source>
        <dbReference type="ARBA" id="ARBA00012438"/>
    </source>
</evidence>
<dbReference type="InterPro" id="IPR036890">
    <property type="entry name" value="HATPase_C_sf"/>
</dbReference>
<dbReference type="GO" id="GO:0000155">
    <property type="term" value="F:phosphorelay sensor kinase activity"/>
    <property type="evidence" value="ECO:0007669"/>
    <property type="project" value="InterPro"/>
</dbReference>
<feature type="domain" description="Histidine kinase" evidence="12">
    <location>
        <begin position="274"/>
        <end position="488"/>
    </location>
</feature>
<keyword evidence="9 11" id="KW-1133">Transmembrane helix</keyword>
<evidence type="ECO:0000256" key="8">
    <source>
        <dbReference type="ARBA" id="ARBA00022777"/>
    </source>
</evidence>
<dbReference type="Pfam" id="PF00512">
    <property type="entry name" value="HisKA"/>
    <property type="match status" value="1"/>
</dbReference>
<dbReference type="PRINTS" id="PR00344">
    <property type="entry name" value="BCTRLSENSOR"/>
</dbReference>
<keyword evidence="4" id="KW-1003">Cell membrane</keyword>
<dbReference type="CDD" id="cd00082">
    <property type="entry name" value="HisKA"/>
    <property type="match status" value="1"/>
</dbReference>
<dbReference type="SMART" id="SM00387">
    <property type="entry name" value="HATPase_c"/>
    <property type="match status" value="1"/>
</dbReference>
<accession>A0A7C9QVM5</accession>
<keyword evidence="8" id="KW-0418">Kinase</keyword>
<organism evidence="13 14">
    <name type="scientific">Magnetospirillum aberrantis SpK</name>
    <dbReference type="NCBI Taxonomy" id="908842"/>
    <lineage>
        <taxon>Bacteria</taxon>
        <taxon>Pseudomonadati</taxon>
        <taxon>Pseudomonadota</taxon>
        <taxon>Alphaproteobacteria</taxon>
        <taxon>Rhodospirillales</taxon>
        <taxon>Rhodospirillaceae</taxon>
        <taxon>Magnetospirillum</taxon>
    </lineage>
</organism>
<protein>
    <recommendedName>
        <fullName evidence="3">histidine kinase</fullName>
        <ecNumber evidence="3">2.7.13.3</ecNumber>
    </recommendedName>
</protein>
<dbReference type="InterPro" id="IPR029151">
    <property type="entry name" value="Sensor-like_sf"/>
</dbReference>
<dbReference type="AlphaFoldDB" id="A0A7C9QVM5"/>
<evidence type="ECO:0000313" key="13">
    <source>
        <dbReference type="EMBL" id="NFV80416.1"/>
    </source>
</evidence>
<dbReference type="EC" id="2.7.13.3" evidence="3"/>
<dbReference type="InterPro" id="IPR005467">
    <property type="entry name" value="His_kinase_dom"/>
</dbReference>
<dbReference type="RefSeq" id="WP_163678652.1">
    <property type="nucleotide sequence ID" value="NZ_JAAIYP010000037.1"/>
</dbReference>
<feature type="transmembrane region" description="Helical" evidence="11">
    <location>
        <begin position="23"/>
        <end position="43"/>
    </location>
</feature>
<sequence>MNWWTDLRARTRVLLAGSIRRRLVVSIAVVHAVLMTLFVVDLVHRQLVFLKGQSHTRAEGLAHVIAVNSVSWVLADDVRGLSEVVRSLRSHPHLMYAMVVDPRGQVLAHTDRDRIGYYVSDPLSMDILSGEPTLRTVIESTRMVEVATPVLSQNRVIGWARVALDQQEEIANIHSTTVEGVFYILSAIVVGTVCALWISRRLTSDFLQLGEAVDQLRKGKREIRSLDQPAHEIARVEQAFVAMADTIWRREDELRHTINQLAASNTDLERFAYIASHDLQEPLRTVVGFAQLLEKRYKGKLDADADQFIEFIVEGGKRMSMQIQGLLDFSRIDAKGQAFKNVDMEQVVHSALDNLADSIRQAGAEIEVEKLLPVHGDDIQLMLLFQNILSNAIKFRRADEVPRIHISCTQFDGMTEFRISDNGIGIDPDRADEIFMIFRRLHNSPQYSGRGIGLAICRRIVERHGGRISAEPCPEGGTCFVCTLPSAMAAEAKGKDKDTQGGHSQVA</sequence>
<comment type="subcellular location">
    <subcellularLocation>
        <location evidence="2">Cell membrane</location>
        <topology evidence="2">Multi-pass membrane protein</topology>
    </subcellularLocation>
</comment>
<dbReference type="Gene3D" id="1.10.287.130">
    <property type="match status" value="1"/>
</dbReference>
<dbReference type="FunFam" id="3.30.565.10:FF:000006">
    <property type="entry name" value="Sensor histidine kinase WalK"/>
    <property type="match status" value="1"/>
</dbReference>
<dbReference type="SUPFAM" id="SSF103190">
    <property type="entry name" value="Sensory domain-like"/>
    <property type="match status" value="1"/>
</dbReference>